<evidence type="ECO:0000313" key="3">
    <source>
        <dbReference type="Proteomes" id="UP000614410"/>
    </source>
</evidence>
<organism evidence="2 3">
    <name type="scientific">Candidatus Amunia macphersoniae</name>
    <dbReference type="NCBI Taxonomy" id="3127014"/>
    <lineage>
        <taxon>Bacteria</taxon>
        <taxon>Bacillati</taxon>
        <taxon>Candidatus Dormiibacterota</taxon>
        <taxon>Candidatus Dormibacteria</taxon>
        <taxon>Candidatus Aeolococcales</taxon>
        <taxon>Candidatus Aeolococcaceae</taxon>
        <taxon>Candidatus Amunia</taxon>
    </lineage>
</organism>
<name>A0A934KF79_9BACT</name>
<evidence type="ECO:0000313" key="2">
    <source>
        <dbReference type="EMBL" id="MBJ7610183.1"/>
    </source>
</evidence>
<evidence type="ECO:0000256" key="1">
    <source>
        <dbReference type="SAM" id="MobiDB-lite"/>
    </source>
</evidence>
<dbReference type="Proteomes" id="UP000614410">
    <property type="component" value="Unassembled WGS sequence"/>
</dbReference>
<dbReference type="AlphaFoldDB" id="A0A934KF79"/>
<feature type="region of interest" description="Disordered" evidence="1">
    <location>
        <begin position="26"/>
        <end position="46"/>
    </location>
</feature>
<comment type="caution">
    <text evidence="2">The sequence shown here is derived from an EMBL/GenBank/DDBJ whole genome shotgun (WGS) entry which is preliminary data.</text>
</comment>
<proteinExistence type="predicted"/>
<dbReference type="EMBL" id="JAEKNN010000058">
    <property type="protein sequence ID" value="MBJ7610183.1"/>
    <property type="molecule type" value="Genomic_DNA"/>
</dbReference>
<accession>A0A934KF79</accession>
<gene>
    <name evidence="2" type="ORF">JF887_12245</name>
</gene>
<sequence length="164" mass="16775">MRANAVVLVALGSAALGNVVGCGSPATSGGTVASQSPVPPTASPPSAVDRLKQLVATNLRSPEFRPGAATTACGQPDKTQCMTDEQSGDNAIAMFLAGEKTITVSANVADIDQLLHQHLSQWTAIADSLLSNYANAVQRSNLSYSLDAANAQIQGDLSDLANLP</sequence>
<reference evidence="2 3" key="1">
    <citation type="submission" date="2020-10" db="EMBL/GenBank/DDBJ databases">
        <title>Ca. Dormibacterota MAGs.</title>
        <authorList>
            <person name="Montgomery K."/>
        </authorList>
    </citation>
    <scope>NUCLEOTIDE SEQUENCE [LARGE SCALE GENOMIC DNA]</scope>
    <source>
        <strain evidence="2">Mitchell_Peninsula_5</strain>
    </source>
</reference>
<protein>
    <submittedName>
        <fullName evidence="2">Uncharacterized protein</fullName>
    </submittedName>
</protein>